<reference evidence="1 3" key="2">
    <citation type="journal article" date="2018" name="Plant J.">
        <title>The Physcomitrella patens chromosome-scale assembly reveals moss genome structure and evolution.</title>
        <authorList>
            <person name="Lang D."/>
            <person name="Ullrich K.K."/>
            <person name="Murat F."/>
            <person name="Fuchs J."/>
            <person name="Jenkins J."/>
            <person name="Haas F.B."/>
            <person name="Piednoel M."/>
            <person name="Gundlach H."/>
            <person name="Van Bel M."/>
            <person name="Meyberg R."/>
            <person name="Vives C."/>
            <person name="Morata J."/>
            <person name="Symeonidi A."/>
            <person name="Hiss M."/>
            <person name="Muchero W."/>
            <person name="Kamisugi Y."/>
            <person name="Saleh O."/>
            <person name="Blanc G."/>
            <person name="Decker E.L."/>
            <person name="van Gessel N."/>
            <person name="Grimwood J."/>
            <person name="Hayes R.D."/>
            <person name="Graham S.W."/>
            <person name="Gunter L.E."/>
            <person name="McDaniel S.F."/>
            <person name="Hoernstein S.N.W."/>
            <person name="Larsson A."/>
            <person name="Li F.W."/>
            <person name="Perroud P.F."/>
            <person name="Phillips J."/>
            <person name="Ranjan P."/>
            <person name="Rokshar D.S."/>
            <person name="Rothfels C.J."/>
            <person name="Schneider L."/>
            <person name="Shu S."/>
            <person name="Stevenson D.W."/>
            <person name="Thummler F."/>
            <person name="Tillich M."/>
            <person name="Villarreal Aguilar J.C."/>
            <person name="Widiez T."/>
            <person name="Wong G.K."/>
            <person name="Wymore A."/>
            <person name="Zhang Y."/>
            <person name="Zimmer A.D."/>
            <person name="Quatrano R.S."/>
            <person name="Mayer K.F.X."/>
            <person name="Goodstein D."/>
            <person name="Casacuberta J.M."/>
            <person name="Vandepoele K."/>
            <person name="Reski R."/>
            <person name="Cuming A.C."/>
            <person name="Tuskan G.A."/>
            <person name="Maumus F."/>
            <person name="Salse J."/>
            <person name="Schmutz J."/>
            <person name="Rensing S.A."/>
        </authorList>
    </citation>
    <scope>NUCLEOTIDE SEQUENCE [LARGE SCALE GENOMIC DNA]</scope>
    <source>
        <strain evidence="2 3">cv. Gransden 2004</strain>
    </source>
</reference>
<dbReference type="Gramene" id="Pp3c21_2870V3.2">
    <property type="protein sequence ID" value="PAC:32915968.CDS.1"/>
    <property type="gene ID" value="Pp3c21_2870"/>
</dbReference>
<gene>
    <name evidence="1" type="ORF">PHYPA_025658</name>
</gene>
<sequence length="64" mass="6966">MVGGGFSVVHKSAAEVANHWNGIHHGHVPIPNFSKSARLIAELKGHNFAFTNLSHTVNSFRGYI</sequence>
<evidence type="ECO:0000313" key="1">
    <source>
        <dbReference type="EMBL" id="PNR31537.1"/>
    </source>
</evidence>
<accession>A0A2K1IQJ5</accession>
<proteinExistence type="predicted"/>
<dbReference type="EnsemblPlants" id="Pp3c21_2870V3.2">
    <property type="protein sequence ID" value="PAC:32915968.CDS.1"/>
    <property type="gene ID" value="Pp3c21_2870"/>
</dbReference>
<dbReference type="InParanoid" id="A0A2K1IQJ5"/>
<dbReference type="Gramene" id="Pp3c21_2870V3.1">
    <property type="protein sequence ID" value="PAC:32915967.CDS.1"/>
    <property type="gene ID" value="Pp3c21_2870"/>
</dbReference>
<dbReference type="AlphaFoldDB" id="A0A2K1IQJ5"/>
<protein>
    <submittedName>
        <fullName evidence="1 2">Uncharacterized protein</fullName>
    </submittedName>
</protein>
<dbReference type="EnsemblPlants" id="Pp3c21_2870V3.1">
    <property type="protein sequence ID" value="PAC:32915967.CDS.1"/>
    <property type="gene ID" value="Pp3c21_2870"/>
</dbReference>
<dbReference type="EMBL" id="ABEU02000021">
    <property type="protein sequence ID" value="PNR31537.1"/>
    <property type="molecule type" value="Genomic_DNA"/>
</dbReference>
<evidence type="ECO:0000313" key="2">
    <source>
        <dbReference type="EnsemblPlants" id="PAC:32915967.CDS.1"/>
    </source>
</evidence>
<reference evidence="1 3" key="1">
    <citation type="journal article" date="2008" name="Science">
        <title>The Physcomitrella genome reveals evolutionary insights into the conquest of land by plants.</title>
        <authorList>
            <person name="Rensing S."/>
            <person name="Lang D."/>
            <person name="Zimmer A."/>
            <person name="Terry A."/>
            <person name="Salamov A."/>
            <person name="Shapiro H."/>
            <person name="Nishiyama T."/>
            <person name="Perroud P.-F."/>
            <person name="Lindquist E."/>
            <person name="Kamisugi Y."/>
            <person name="Tanahashi T."/>
            <person name="Sakakibara K."/>
            <person name="Fujita T."/>
            <person name="Oishi K."/>
            <person name="Shin-I T."/>
            <person name="Kuroki Y."/>
            <person name="Toyoda A."/>
            <person name="Suzuki Y."/>
            <person name="Hashimoto A."/>
            <person name="Yamaguchi K."/>
            <person name="Sugano A."/>
            <person name="Kohara Y."/>
            <person name="Fujiyama A."/>
            <person name="Anterola A."/>
            <person name="Aoki S."/>
            <person name="Ashton N."/>
            <person name="Barbazuk W.B."/>
            <person name="Barker E."/>
            <person name="Bennetzen J."/>
            <person name="Bezanilla M."/>
            <person name="Blankenship R."/>
            <person name="Cho S.H."/>
            <person name="Dutcher S."/>
            <person name="Estelle M."/>
            <person name="Fawcett J.A."/>
            <person name="Gundlach H."/>
            <person name="Hanada K."/>
            <person name="Heyl A."/>
            <person name="Hicks K.A."/>
            <person name="Hugh J."/>
            <person name="Lohr M."/>
            <person name="Mayer K."/>
            <person name="Melkozernov A."/>
            <person name="Murata T."/>
            <person name="Nelson D."/>
            <person name="Pils B."/>
            <person name="Prigge M."/>
            <person name="Reiss B."/>
            <person name="Renner T."/>
            <person name="Rombauts S."/>
            <person name="Rushton P."/>
            <person name="Sanderfoot A."/>
            <person name="Schween G."/>
            <person name="Shiu S.-H."/>
            <person name="Stueber K."/>
            <person name="Theodoulou F.L."/>
            <person name="Tu H."/>
            <person name="Van de Peer Y."/>
            <person name="Verrier P.J."/>
            <person name="Waters E."/>
            <person name="Wood A."/>
            <person name="Yang L."/>
            <person name="Cove D."/>
            <person name="Cuming A."/>
            <person name="Hasebe M."/>
            <person name="Lucas S."/>
            <person name="Mishler D.B."/>
            <person name="Reski R."/>
            <person name="Grigoriev I."/>
            <person name="Quatrano R.S."/>
            <person name="Boore J.L."/>
        </authorList>
    </citation>
    <scope>NUCLEOTIDE SEQUENCE [LARGE SCALE GENOMIC DNA]</scope>
    <source>
        <strain evidence="2 3">cv. Gransden 2004</strain>
    </source>
</reference>
<evidence type="ECO:0000313" key="3">
    <source>
        <dbReference type="Proteomes" id="UP000006727"/>
    </source>
</evidence>
<organism evidence="1">
    <name type="scientific">Physcomitrium patens</name>
    <name type="common">Spreading-leaved earth moss</name>
    <name type="synonym">Physcomitrella patens</name>
    <dbReference type="NCBI Taxonomy" id="3218"/>
    <lineage>
        <taxon>Eukaryota</taxon>
        <taxon>Viridiplantae</taxon>
        <taxon>Streptophyta</taxon>
        <taxon>Embryophyta</taxon>
        <taxon>Bryophyta</taxon>
        <taxon>Bryophytina</taxon>
        <taxon>Bryopsida</taxon>
        <taxon>Funariidae</taxon>
        <taxon>Funariales</taxon>
        <taxon>Funariaceae</taxon>
        <taxon>Physcomitrium</taxon>
    </lineage>
</organism>
<reference evidence="2" key="3">
    <citation type="submission" date="2020-12" db="UniProtKB">
        <authorList>
            <consortium name="EnsemblPlants"/>
        </authorList>
    </citation>
    <scope>IDENTIFICATION</scope>
</reference>
<name>A0A2K1IQJ5_PHYPA</name>
<dbReference type="Proteomes" id="UP000006727">
    <property type="component" value="Chromosome 21"/>
</dbReference>
<keyword evidence="3" id="KW-1185">Reference proteome</keyword>
<dbReference type="PaxDb" id="3218-PP1S27_11V6.1"/>